<evidence type="ECO:0000256" key="1">
    <source>
        <dbReference type="ARBA" id="ARBA00022630"/>
    </source>
</evidence>
<reference evidence="9" key="1">
    <citation type="submission" date="2017-06" db="EMBL/GenBank/DDBJ databases">
        <authorList>
            <person name="Varghese N."/>
            <person name="Submissions S."/>
        </authorList>
    </citation>
    <scope>NUCLEOTIDE SEQUENCE [LARGE SCALE GENOMIC DNA]</scope>
    <source>
        <strain evidence="9">JCM 23211</strain>
    </source>
</reference>
<dbReference type="RefSeq" id="WP_089243202.1">
    <property type="nucleotide sequence ID" value="NZ_FZOW01000002.1"/>
</dbReference>
<dbReference type="InterPro" id="IPR036661">
    <property type="entry name" value="Luciferase-like_sf"/>
</dbReference>
<dbReference type="Proteomes" id="UP000198327">
    <property type="component" value="Unassembled WGS sequence"/>
</dbReference>
<organism evidence="8 9">
    <name type="scientific">Rhodococcoides kyotonense</name>
    <dbReference type="NCBI Taxonomy" id="398843"/>
    <lineage>
        <taxon>Bacteria</taxon>
        <taxon>Bacillati</taxon>
        <taxon>Actinomycetota</taxon>
        <taxon>Actinomycetes</taxon>
        <taxon>Mycobacteriales</taxon>
        <taxon>Nocardiaceae</taxon>
        <taxon>Rhodococcoides</taxon>
    </lineage>
</organism>
<dbReference type="PIRSF" id="PIRSF000337">
    <property type="entry name" value="NTA_MOA"/>
    <property type="match status" value="1"/>
</dbReference>
<feature type="binding site" evidence="6">
    <location>
        <position position="153"/>
    </location>
    <ligand>
        <name>FMN</name>
        <dbReference type="ChEBI" id="CHEBI:58210"/>
    </ligand>
</feature>
<evidence type="ECO:0000256" key="2">
    <source>
        <dbReference type="ARBA" id="ARBA00022643"/>
    </source>
</evidence>
<dbReference type="PANTHER" id="PTHR30011:SF16">
    <property type="entry name" value="C2H2 FINGER DOMAIN TRANSCRIPTION FACTOR (EUROFUNG)-RELATED"/>
    <property type="match status" value="1"/>
</dbReference>
<feature type="binding site" evidence="6">
    <location>
        <position position="54"/>
    </location>
    <ligand>
        <name>FMN</name>
        <dbReference type="ChEBI" id="CHEBI:58210"/>
    </ligand>
</feature>
<protein>
    <submittedName>
        <fullName evidence="8">FMN-dependent oxidoreductase, nitrilotriacetate monooxygenase family</fullName>
    </submittedName>
</protein>
<accession>A0A239E0M9</accession>
<dbReference type="InterPro" id="IPR051260">
    <property type="entry name" value="Diverse_substr_monoxygenases"/>
</dbReference>
<comment type="similarity">
    <text evidence="5">Belongs to the NtaA/SnaA/DszA monooxygenase family.</text>
</comment>
<feature type="binding site" evidence="6">
    <location>
        <position position="99"/>
    </location>
    <ligand>
        <name>FMN</name>
        <dbReference type="ChEBI" id="CHEBI:58210"/>
    </ligand>
</feature>
<dbReference type="OrthoDB" id="9135350at2"/>
<dbReference type="EMBL" id="FZOW01000002">
    <property type="protein sequence ID" value="SNS37828.1"/>
    <property type="molecule type" value="Genomic_DNA"/>
</dbReference>
<dbReference type="AlphaFoldDB" id="A0A239E0M9"/>
<keyword evidence="2 6" id="KW-0288">FMN</keyword>
<dbReference type="SUPFAM" id="SSF51679">
    <property type="entry name" value="Bacterial luciferase-like"/>
    <property type="match status" value="1"/>
</dbReference>
<feature type="domain" description="Luciferase-like" evidence="7">
    <location>
        <begin position="20"/>
        <end position="382"/>
    </location>
</feature>
<evidence type="ECO:0000256" key="5">
    <source>
        <dbReference type="ARBA" id="ARBA00033748"/>
    </source>
</evidence>
<evidence type="ECO:0000256" key="3">
    <source>
        <dbReference type="ARBA" id="ARBA00023002"/>
    </source>
</evidence>
<dbReference type="GO" id="GO:0016705">
    <property type="term" value="F:oxidoreductase activity, acting on paired donors, with incorporation or reduction of molecular oxygen"/>
    <property type="evidence" value="ECO:0007669"/>
    <property type="project" value="InterPro"/>
</dbReference>
<dbReference type="InterPro" id="IPR016215">
    <property type="entry name" value="NTA_MOA"/>
</dbReference>
<evidence type="ECO:0000259" key="7">
    <source>
        <dbReference type="Pfam" id="PF00296"/>
    </source>
</evidence>
<keyword evidence="4 8" id="KW-0503">Monooxygenase</keyword>
<dbReference type="Gene3D" id="3.20.20.30">
    <property type="entry name" value="Luciferase-like domain"/>
    <property type="match status" value="1"/>
</dbReference>
<name>A0A239E0M9_9NOCA</name>
<gene>
    <name evidence="8" type="ORF">SAMN05421642_102124</name>
</gene>
<dbReference type="NCBIfam" id="TIGR03860">
    <property type="entry name" value="FMN_nitrolo"/>
    <property type="match status" value="1"/>
</dbReference>
<keyword evidence="3" id="KW-0560">Oxidoreductase</keyword>
<proteinExistence type="inferred from homology"/>
<keyword evidence="1 6" id="KW-0285">Flavoprotein</keyword>
<dbReference type="PANTHER" id="PTHR30011">
    <property type="entry name" value="ALKANESULFONATE MONOOXYGENASE-RELATED"/>
    <property type="match status" value="1"/>
</dbReference>
<evidence type="ECO:0000313" key="9">
    <source>
        <dbReference type="Proteomes" id="UP000198327"/>
    </source>
</evidence>
<feature type="binding site" evidence="6">
    <location>
        <position position="149"/>
    </location>
    <ligand>
        <name>FMN</name>
        <dbReference type="ChEBI" id="CHEBI:58210"/>
    </ligand>
</feature>
<keyword evidence="9" id="KW-1185">Reference proteome</keyword>
<dbReference type="GO" id="GO:0004497">
    <property type="term" value="F:monooxygenase activity"/>
    <property type="evidence" value="ECO:0007669"/>
    <property type="project" value="UniProtKB-KW"/>
</dbReference>
<sequence>MFHLGWFLTTGFGVYGWNQPWSGNVAADVGRPDLFVESAKALERAGFDYMMFEDSSVLPDIFQESFESSVSAGQAIRFDPLPLMPLVAQATEHIGVIATVATTFYPPFLAARLYQTLDHLTKGRIGVNIVTASPHKAAMNYGLEKHVEHDKRYEMADEWMRAVTALWDTWEKGALQLDEKSGMFADHTKIHPADFEGEFYRTRGPLNLPPGPQHRPVVCQAGGSSAGKNLGAAHADTIVSAVVGADAMKAYRDDVSVRMIEHGRKPSDVKVLYLVSPIIGETNEEALEKQAMARAAQAANVNGNLAAMSYFTSMDFSKFDLDAPMPDLSGNNGHQSTMADFAKSGKTLREIAANHRTIESVDLVGTPDRIADQMEEVMDHAGGDGFLIATPVTRKNVTEIADGLAPVLRKRGLIRSGYAHETFRENLLEF</sequence>
<evidence type="ECO:0000313" key="8">
    <source>
        <dbReference type="EMBL" id="SNS37828.1"/>
    </source>
</evidence>
<dbReference type="Pfam" id="PF00296">
    <property type="entry name" value="Bac_luciferase"/>
    <property type="match status" value="1"/>
</dbReference>
<dbReference type="InterPro" id="IPR011251">
    <property type="entry name" value="Luciferase-like_dom"/>
</dbReference>
<feature type="binding site" evidence="6">
    <location>
        <position position="224"/>
    </location>
    <ligand>
        <name>FMN</name>
        <dbReference type="ChEBI" id="CHEBI:58210"/>
    </ligand>
</feature>
<evidence type="ECO:0000256" key="4">
    <source>
        <dbReference type="ARBA" id="ARBA00023033"/>
    </source>
</evidence>
<evidence type="ECO:0000256" key="6">
    <source>
        <dbReference type="PIRSR" id="PIRSR000337-1"/>
    </source>
</evidence>